<organism evidence="2 3">
    <name type="scientific">Ceraceosorus guamensis</name>
    <dbReference type="NCBI Taxonomy" id="1522189"/>
    <lineage>
        <taxon>Eukaryota</taxon>
        <taxon>Fungi</taxon>
        <taxon>Dikarya</taxon>
        <taxon>Basidiomycota</taxon>
        <taxon>Ustilaginomycotina</taxon>
        <taxon>Exobasidiomycetes</taxon>
        <taxon>Ceraceosorales</taxon>
        <taxon>Ceraceosoraceae</taxon>
        <taxon>Ceraceosorus</taxon>
    </lineage>
</organism>
<proteinExistence type="predicted"/>
<dbReference type="InParanoid" id="A0A316W8A3"/>
<reference evidence="2 3" key="1">
    <citation type="journal article" date="2018" name="Mol. Biol. Evol.">
        <title>Broad Genomic Sampling Reveals a Smut Pathogenic Ancestry of the Fungal Clade Ustilaginomycotina.</title>
        <authorList>
            <person name="Kijpornyongpan T."/>
            <person name="Mondo S.J."/>
            <person name="Barry K."/>
            <person name="Sandor L."/>
            <person name="Lee J."/>
            <person name="Lipzen A."/>
            <person name="Pangilinan J."/>
            <person name="LaButti K."/>
            <person name="Hainaut M."/>
            <person name="Henrissat B."/>
            <person name="Grigoriev I.V."/>
            <person name="Spatafora J.W."/>
            <person name="Aime M.C."/>
        </authorList>
    </citation>
    <scope>NUCLEOTIDE SEQUENCE [LARGE SCALE GENOMIC DNA]</scope>
    <source>
        <strain evidence="2 3">MCA 4658</strain>
    </source>
</reference>
<dbReference type="GeneID" id="37034614"/>
<keyword evidence="1" id="KW-0732">Signal</keyword>
<evidence type="ECO:0008006" key="4">
    <source>
        <dbReference type="Google" id="ProtNLM"/>
    </source>
</evidence>
<protein>
    <recommendedName>
        <fullName evidence="4">Secreted protein</fullName>
    </recommendedName>
</protein>
<sequence length="68" mass="7442">MSSSRAACCDQIHVLLTIFGLHVMLIAAQANATRLASPASRPHRPCSLLRYAHPLSHHQTSKDSKHCP</sequence>
<accession>A0A316W8A3</accession>
<dbReference type="Proteomes" id="UP000245783">
    <property type="component" value="Unassembled WGS sequence"/>
</dbReference>
<gene>
    <name evidence="2" type="ORF">IE81DRAFT_319522</name>
</gene>
<dbReference type="EMBL" id="KZ819352">
    <property type="protein sequence ID" value="PWN46140.1"/>
    <property type="molecule type" value="Genomic_DNA"/>
</dbReference>
<feature type="chain" id="PRO_5016351172" description="Secreted protein" evidence="1">
    <location>
        <begin position="29"/>
        <end position="68"/>
    </location>
</feature>
<evidence type="ECO:0000256" key="1">
    <source>
        <dbReference type="SAM" id="SignalP"/>
    </source>
</evidence>
<dbReference type="AlphaFoldDB" id="A0A316W8A3"/>
<feature type="signal peptide" evidence="1">
    <location>
        <begin position="1"/>
        <end position="28"/>
    </location>
</feature>
<dbReference type="RefSeq" id="XP_025373300.1">
    <property type="nucleotide sequence ID" value="XM_025512744.1"/>
</dbReference>
<name>A0A316W8A3_9BASI</name>
<evidence type="ECO:0000313" key="3">
    <source>
        <dbReference type="Proteomes" id="UP000245783"/>
    </source>
</evidence>
<keyword evidence="3" id="KW-1185">Reference proteome</keyword>
<evidence type="ECO:0000313" key="2">
    <source>
        <dbReference type="EMBL" id="PWN46140.1"/>
    </source>
</evidence>